<protein>
    <submittedName>
        <fullName evidence="1">Uncharacterized protein</fullName>
    </submittedName>
</protein>
<sequence length="193" mass="21797">MKMLFSDAPPDALDKLLSPRRKFVYGLFAFGPGTLLGLYLYSVKKRMERENETLRLQQVQSELSEVQEQVNKDTALANAIQEMRDRLRRLEEEALAHRQNAEKVANAADTKMEKERIASRSEMLTASESKIDAAIAVLKSPNKSDGKEHKTAAFPTALTSSLNGPQARRDKRHQEMVQQDVAPYLAKLKEPTK</sequence>
<proteinExistence type="predicted"/>
<name>A0ACC0W0W0_9STRA</name>
<evidence type="ECO:0000313" key="2">
    <source>
        <dbReference type="Proteomes" id="UP001163321"/>
    </source>
</evidence>
<gene>
    <name evidence="1" type="ORF">PsorP6_009109</name>
</gene>
<dbReference type="EMBL" id="CM047584">
    <property type="protein sequence ID" value="KAI9912285.1"/>
    <property type="molecule type" value="Genomic_DNA"/>
</dbReference>
<keyword evidence="2" id="KW-1185">Reference proteome</keyword>
<accession>A0ACC0W0W0</accession>
<reference evidence="1 2" key="1">
    <citation type="journal article" date="2022" name="bioRxiv">
        <title>The genome of the oomycete Peronosclerospora sorghi, a cosmopolitan pathogen of maize and sorghum, is inflated with dispersed pseudogenes.</title>
        <authorList>
            <person name="Fletcher K."/>
            <person name="Martin F."/>
            <person name="Isakeit T."/>
            <person name="Cavanaugh K."/>
            <person name="Magill C."/>
            <person name="Michelmore R."/>
        </authorList>
    </citation>
    <scope>NUCLEOTIDE SEQUENCE [LARGE SCALE GENOMIC DNA]</scope>
    <source>
        <strain evidence="1">P6</strain>
    </source>
</reference>
<comment type="caution">
    <text evidence="1">The sequence shown here is derived from an EMBL/GenBank/DDBJ whole genome shotgun (WGS) entry which is preliminary data.</text>
</comment>
<evidence type="ECO:0000313" key="1">
    <source>
        <dbReference type="EMBL" id="KAI9912285.1"/>
    </source>
</evidence>
<dbReference type="Proteomes" id="UP001163321">
    <property type="component" value="Chromosome 5"/>
</dbReference>
<organism evidence="1 2">
    <name type="scientific">Peronosclerospora sorghi</name>
    <dbReference type="NCBI Taxonomy" id="230839"/>
    <lineage>
        <taxon>Eukaryota</taxon>
        <taxon>Sar</taxon>
        <taxon>Stramenopiles</taxon>
        <taxon>Oomycota</taxon>
        <taxon>Peronosporomycetes</taxon>
        <taxon>Peronosporales</taxon>
        <taxon>Peronosporaceae</taxon>
        <taxon>Peronosclerospora</taxon>
    </lineage>
</organism>